<dbReference type="SUPFAM" id="SSF52200">
    <property type="entry name" value="Toll/Interleukin receptor TIR domain"/>
    <property type="match status" value="1"/>
</dbReference>
<dbReference type="SUPFAM" id="SSF47769">
    <property type="entry name" value="SAM/Pointed domain"/>
    <property type="match status" value="1"/>
</dbReference>
<dbReference type="GO" id="GO:0007165">
    <property type="term" value="P:signal transduction"/>
    <property type="evidence" value="ECO:0007669"/>
    <property type="project" value="InterPro"/>
</dbReference>
<sequence>MAELNAIPLFIEMTNEYLIVYDIIWALSFNQNIQQQIRSNLSFMFKLTVLAKECDNEQMCKMIQGILWNLEINHENRPTSKIKNEKTFDIMISYSHKEEVLCKQIYDELIKSGYRVWIDFDHMHGNVMDAMAQAIEQSHTIIICMSEQYQKSNYCRAEANYAYQKQRKIIPIIVEKHYKPDGWLLFLIGQLLYVDFNKYEFLRAMELLFKELKVANTSETHVVPVEPKEDTTVVVSTLSVSSPKKSASLILSQNIIEWTQTQVQDWLLGHNLVQMSRLLTNCDGRSLIYLSKYTKRCETQQILNLLQEDSLRRINESISLIELSCFQSLMDQQKRLFPWTDANSKKKDSQVYCLINNEMKETRL</sequence>
<dbReference type="InterPro" id="IPR000157">
    <property type="entry name" value="TIR_dom"/>
</dbReference>
<dbReference type="InterPro" id="IPR013761">
    <property type="entry name" value="SAM/pointed_sf"/>
</dbReference>
<comment type="caution">
    <text evidence="3">The sequence shown here is derived from an EMBL/GenBank/DDBJ whole genome shotgun (WGS) entry which is preliminary data.</text>
</comment>
<evidence type="ECO:0000259" key="1">
    <source>
        <dbReference type="PROSITE" id="PS50104"/>
    </source>
</evidence>
<keyword evidence="4" id="KW-1185">Reference proteome</keyword>
<evidence type="ECO:0000313" key="3">
    <source>
        <dbReference type="EMBL" id="CAF1168306.1"/>
    </source>
</evidence>
<dbReference type="Proteomes" id="UP000663854">
    <property type="component" value="Unassembled WGS sequence"/>
</dbReference>
<dbReference type="Proteomes" id="UP000663870">
    <property type="component" value="Unassembled WGS sequence"/>
</dbReference>
<gene>
    <name evidence="3" type="ORF">JXQ802_LOCUS22648</name>
    <name evidence="2" type="ORF">PYM288_LOCUS16194</name>
</gene>
<protein>
    <recommendedName>
        <fullName evidence="1">TIR domain-containing protein</fullName>
    </recommendedName>
</protein>
<dbReference type="Pfam" id="PF13676">
    <property type="entry name" value="TIR_2"/>
    <property type="match status" value="1"/>
</dbReference>
<reference evidence="3" key="1">
    <citation type="submission" date="2021-02" db="EMBL/GenBank/DDBJ databases">
        <authorList>
            <person name="Nowell W R."/>
        </authorList>
    </citation>
    <scope>NUCLEOTIDE SEQUENCE</scope>
</reference>
<evidence type="ECO:0000313" key="2">
    <source>
        <dbReference type="EMBL" id="CAF1032152.1"/>
    </source>
</evidence>
<dbReference type="EMBL" id="CAJNOH010000411">
    <property type="protein sequence ID" value="CAF1032152.1"/>
    <property type="molecule type" value="Genomic_DNA"/>
</dbReference>
<dbReference type="AlphaFoldDB" id="A0A814U1H3"/>
<dbReference type="PROSITE" id="PS50104">
    <property type="entry name" value="TIR"/>
    <property type="match status" value="1"/>
</dbReference>
<name>A0A814U1H3_9BILA</name>
<dbReference type="Gene3D" id="3.40.50.10140">
    <property type="entry name" value="Toll/interleukin-1 receptor homology (TIR) domain"/>
    <property type="match status" value="1"/>
</dbReference>
<accession>A0A814U1H3</accession>
<dbReference type="EMBL" id="CAJNOL010000692">
    <property type="protein sequence ID" value="CAF1168306.1"/>
    <property type="molecule type" value="Genomic_DNA"/>
</dbReference>
<evidence type="ECO:0000313" key="4">
    <source>
        <dbReference type="Proteomes" id="UP000663870"/>
    </source>
</evidence>
<organism evidence="3 4">
    <name type="scientific">Rotaria sordida</name>
    <dbReference type="NCBI Taxonomy" id="392033"/>
    <lineage>
        <taxon>Eukaryota</taxon>
        <taxon>Metazoa</taxon>
        <taxon>Spiralia</taxon>
        <taxon>Gnathifera</taxon>
        <taxon>Rotifera</taxon>
        <taxon>Eurotatoria</taxon>
        <taxon>Bdelloidea</taxon>
        <taxon>Philodinida</taxon>
        <taxon>Philodinidae</taxon>
        <taxon>Rotaria</taxon>
    </lineage>
</organism>
<proteinExistence type="predicted"/>
<dbReference type="PANTHER" id="PTHR46270">
    <property type="entry name" value="ARMADILLO-TYPE FOLD-RELATED"/>
    <property type="match status" value="1"/>
</dbReference>
<feature type="domain" description="TIR" evidence="1">
    <location>
        <begin position="86"/>
        <end position="216"/>
    </location>
</feature>
<dbReference type="PANTHER" id="PTHR46270:SF2">
    <property type="entry name" value="TIR DOMAIN-CONTAINING PROTEIN"/>
    <property type="match status" value="1"/>
</dbReference>
<dbReference type="InterPro" id="IPR035897">
    <property type="entry name" value="Toll_tir_struct_dom_sf"/>
</dbReference>